<keyword evidence="5 8" id="KW-1133">Transmembrane helix</keyword>
<comment type="caution">
    <text evidence="9">The sequence shown here is derived from an EMBL/GenBank/DDBJ whole genome shotgun (WGS) entry which is preliminary data.</text>
</comment>
<name>A0A7C9TQI4_9MICO</name>
<reference evidence="9 10" key="1">
    <citation type="journal article" date="2014" name="Int. J. Syst. Evol. Microbiol.">
        <title>Description of Galbitalea soli gen. nov., sp. nov., and Frondihabitans sucicola sp. nov.</title>
        <authorList>
            <person name="Kim S.J."/>
            <person name="Lim J.M."/>
            <person name="Ahn J.H."/>
            <person name="Weon H.Y."/>
            <person name="Hamada M."/>
            <person name="Suzuki K."/>
            <person name="Ahn T.Y."/>
            <person name="Kwon S.W."/>
        </authorList>
    </citation>
    <scope>NUCLEOTIDE SEQUENCE [LARGE SCALE GENOMIC DNA]</scope>
    <source>
        <strain evidence="9 10">NBRC 108727</strain>
    </source>
</reference>
<dbReference type="GO" id="GO:0016758">
    <property type="term" value="F:hexosyltransferase activity"/>
    <property type="evidence" value="ECO:0007669"/>
    <property type="project" value="InterPro"/>
</dbReference>
<protein>
    <submittedName>
        <fullName evidence="9">DUF2029 domain-containing protein</fullName>
    </submittedName>
</protein>
<comment type="subcellular location">
    <subcellularLocation>
        <location evidence="1">Cell membrane</location>
        <topology evidence="1">Multi-pass membrane protein</topology>
    </subcellularLocation>
</comment>
<feature type="transmembrane region" description="Helical" evidence="8">
    <location>
        <begin position="375"/>
        <end position="402"/>
    </location>
</feature>
<dbReference type="Pfam" id="PF09594">
    <property type="entry name" value="GT87"/>
    <property type="match status" value="1"/>
</dbReference>
<dbReference type="GO" id="GO:0005886">
    <property type="term" value="C:plasma membrane"/>
    <property type="evidence" value="ECO:0007669"/>
    <property type="project" value="UniProtKB-SubCell"/>
</dbReference>
<feature type="transmembrane region" description="Helical" evidence="8">
    <location>
        <begin position="261"/>
        <end position="285"/>
    </location>
</feature>
<evidence type="ECO:0000256" key="4">
    <source>
        <dbReference type="ARBA" id="ARBA00022692"/>
    </source>
</evidence>
<feature type="transmembrane region" description="Helical" evidence="8">
    <location>
        <begin position="36"/>
        <end position="54"/>
    </location>
</feature>
<evidence type="ECO:0000256" key="6">
    <source>
        <dbReference type="ARBA" id="ARBA00023136"/>
    </source>
</evidence>
<evidence type="ECO:0000256" key="7">
    <source>
        <dbReference type="ARBA" id="ARBA00024033"/>
    </source>
</evidence>
<accession>A0A7C9TQI4</accession>
<feature type="transmembrane region" description="Helical" evidence="8">
    <location>
        <begin position="190"/>
        <end position="211"/>
    </location>
</feature>
<evidence type="ECO:0000313" key="9">
    <source>
        <dbReference type="EMBL" id="NEM90760.1"/>
    </source>
</evidence>
<gene>
    <name evidence="9" type="ORF">G3T37_05265</name>
</gene>
<feature type="transmembrane region" description="Helical" evidence="8">
    <location>
        <begin position="223"/>
        <end position="255"/>
    </location>
</feature>
<evidence type="ECO:0000256" key="8">
    <source>
        <dbReference type="SAM" id="Phobius"/>
    </source>
</evidence>
<evidence type="ECO:0000313" key="10">
    <source>
        <dbReference type="Proteomes" id="UP000479756"/>
    </source>
</evidence>
<keyword evidence="2" id="KW-1003">Cell membrane</keyword>
<sequence length="462" mass="48890">MRTVLTAIAVAALAVLTALAVTVLPFYDSSRDRVTLPLMIGGSWLLFALAVWLLRRVPTRAAVTLVLVGAVAIGGAAMAGPPNTSTDSARYAWDGIVQNAGISPYAHVPTDPALAALRPSWLFPAPVTRADGTVGCPGPAARIMASTEPGGATLVCTAINRATVPTIYPPTAELLFAGVRALVPREAGYWPMQLLGLLASLGITVILLLALRRRGLDPRWAALWAWCPLVAGEAVTNSHIDSVGAGLLLVATLAVATGQRWSGGVALGAAIATKLIPVIGVPALLRRQPWKLVIASVTTFLLLYLPYLISSGPAVLGYLPGYLSEEGYDDGSRFALISVVARGRTAFVVAAVLLVVLAVLVALKTDPRAPWVGQLVMIGVTLLIVSPRYPWYGLLLVPFVAMSGRWEWLAVPLALLARQLEPHLVVLRVGELLAITLIVLVGLARSGPPRREWFRLRGGFGR</sequence>
<keyword evidence="4 8" id="KW-0812">Transmembrane</keyword>
<organism evidence="9 10">
    <name type="scientific">Galbitalea soli</name>
    <dbReference type="NCBI Taxonomy" id="1268042"/>
    <lineage>
        <taxon>Bacteria</taxon>
        <taxon>Bacillati</taxon>
        <taxon>Actinomycetota</taxon>
        <taxon>Actinomycetes</taxon>
        <taxon>Micrococcales</taxon>
        <taxon>Microbacteriaceae</taxon>
        <taxon>Galbitalea</taxon>
    </lineage>
</organism>
<dbReference type="EMBL" id="JAAGWZ010000001">
    <property type="protein sequence ID" value="NEM90760.1"/>
    <property type="molecule type" value="Genomic_DNA"/>
</dbReference>
<dbReference type="RefSeq" id="WP_163472372.1">
    <property type="nucleotide sequence ID" value="NZ_JAAGWZ010000001.1"/>
</dbReference>
<evidence type="ECO:0000256" key="3">
    <source>
        <dbReference type="ARBA" id="ARBA00022679"/>
    </source>
</evidence>
<feature type="transmembrane region" description="Helical" evidence="8">
    <location>
        <begin position="422"/>
        <end position="444"/>
    </location>
</feature>
<evidence type="ECO:0000256" key="1">
    <source>
        <dbReference type="ARBA" id="ARBA00004651"/>
    </source>
</evidence>
<feature type="transmembrane region" description="Helical" evidence="8">
    <location>
        <begin position="292"/>
        <end position="309"/>
    </location>
</feature>
<proteinExistence type="inferred from homology"/>
<dbReference type="InterPro" id="IPR018584">
    <property type="entry name" value="GT87"/>
</dbReference>
<dbReference type="Proteomes" id="UP000479756">
    <property type="component" value="Unassembled WGS sequence"/>
</dbReference>
<dbReference type="AlphaFoldDB" id="A0A7C9TQI4"/>
<keyword evidence="10" id="KW-1185">Reference proteome</keyword>
<evidence type="ECO:0000256" key="5">
    <source>
        <dbReference type="ARBA" id="ARBA00022989"/>
    </source>
</evidence>
<feature type="transmembrane region" description="Helical" evidence="8">
    <location>
        <begin position="345"/>
        <end position="363"/>
    </location>
</feature>
<evidence type="ECO:0000256" key="2">
    <source>
        <dbReference type="ARBA" id="ARBA00022475"/>
    </source>
</evidence>
<feature type="transmembrane region" description="Helical" evidence="8">
    <location>
        <begin position="61"/>
        <end position="80"/>
    </location>
</feature>
<keyword evidence="3" id="KW-0808">Transferase</keyword>
<comment type="similarity">
    <text evidence="7">Belongs to the glycosyltransferase 87 family.</text>
</comment>
<keyword evidence="6 8" id="KW-0472">Membrane</keyword>